<evidence type="ECO:0000313" key="1">
    <source>
        <dbReference type="EMBL" id="KAJ8615565.1"/>
    </source>
</evidence>
<gene>
    <name evidence="1" type="ORF">MRB53_034937</name>
</gene>
<organism evidence="1 2">
    <name type="scientific">Persea americana</name>
    <name type="common">Avocado</name>
    <dbReference type="NCBI Taxonomy" id="3435"/>
    <lineage>
        <taxon>Eukaryota</taxon>
        <taxon>Viridiplantae</taxon>
        <taxon>Streptophyta</taxon>
        <taxon>Embryophyta</taxon>
        <taxon>Tracheophyta</taxon>
        <taxon>Spermatophyta</taxon>
        <taxon>Magnoliopsida</taxon>
        <taxon>Magnoliidae</taxon>
        <taxon>Laurales</taxon>
        <taxon>Lauraceae</taxon>
        <taxon>Persea</taxon>
    </lineage>
</organism>
<accession>A0ACC2K3A0</accession>
<name>A0ACC2K3A0_PERAE</name>
<proteinExistence type="predicted"/>
<evidence type="ECO:0000313" key="2">
    <source>
        <dbReference type="Proteomes" id="UP001234297"/>
    </source>
</evidence>
<keyword evidence="2" id="KW-1185">Reference proteome</keyword>
<reference evidence="1 2" key="1">
    <citation type="journal article" date="2022" name="Hortic Res">
        <title>A haplotype resolved chromosomal level avocado genome allows analysis of novel avocado genes.</title>
        <authorList>
            <person name="Nath O."/>
            <person name="Fletcher S.J."/>
            <person name="Hayward A."/>
            <person name="Shaw L.M."/>
            <person name="Masouleh A.K."/>
            <person name="Furtado A."/>
            <person name="Henry R.J."/>
            <person name="Mitter N."/>
        </authorList>
    </citation>
    <scope>NUCLEOTIDE SEQUENCE [LARGE SCALE GENOMIC DNA]</scope>
    <source>
        <strain evidence="2">cv. Hass</strain>
    </source>
</reference>
<protein>
    <submittedName>
        <fullName evidence="1">Uncharacterized protein</fullName>
    </submittedName>
</protein>
<sequence length="197" mass="21786">MDKEKKTVKFAECGNDFVDVLLSFLTMPIGTIIRLTDKESKIGGMSTLYESVGRLDVSLLQTEACRKMLLHPKNASEEHCKNLKVNIDDTEPTKYYKCSCDCCAKNCGLVSTVYNAQCGCGQSMKTQKVERASSKDGVFVKGNMKFIIRDDLQVSPSDSMKEKQGSSTSVLEEKEVDVGKEEAVPSSKAPQPPLIRR</sequence>
<dbReference type="Proteomes" id="UP001234297">
    <property type="component" value="Chromosome 12"/>
</dbReference>
<dbReference type="EMBL" id="CM056820">
    <property type="protein sequence ID" value="KAJ8615565.1"/>
    <property type="molecule type" value="Genomic_DNA"/>
</dbReference>
<comment type="caution">
    <text evidence="1">The sequence shown here is derived from an EMBL/GenBank/DDBJ whole genome shotgun (WGS) entry which is preliminary data.</text>
</comment>